<name>A0AAU3I0N1_9ACTN</name>
<gene>
    <name evidence="3" type="ORF">OG699_27295</name>
</gene>
<dbReference type="AlphaFoldDB" id="A0AAU3I0N1"/>
<keyword evidence="2" id="KW-1133">Transmembrane helix</keyword>
<feature type="transmembrane region" description="Helical" evidence="2">
    <location>
        <begin position="96"/>
        <end position="119"/>
    </location>
</feature>
<sequence>MEPHREPDAQPGMGERHVGDGAAFGPRVAPPADPGGGQTPLEGLLAAAVRGRADDAAAQTQAVAAFRAARDGGAHTARTRRRDDWRPKEQGRPSRSLRAVFAVLLAGLTLGGVAVAAIGPVSHDDAGQRDRAVARPSAGVPDRFPKAAAPVGPGAPGVFAPGGSVSRPPWDQDTEAHCRAYASVKGRGDALDARAWQRLVAAAGGEDRVEAFCAEQLAARAGTKGARGAESAENAEDAGKSGKSGTADGTPVPRSPAATPKPANTRSGR</sequence>
<organism evidence="3">
    <name type="scientific">Streptomyces sp. NBC_01393</name>
    <dbReference type="NCBI Taxonomy" id="2903851"/>
    <lineage>
        <taxon>Bacteria</taxon>
        <taxon>Bacillati</taxon>
        <taxon>Actinomycetota</taxon>
        <taxon>Actinomycetes</taxon>
        <taxon>Kitasatosporales</taxon>
        <taxon>Streptomycetaceae</taxon>
        <taxon>Streptomyces</taxon>
    </lineage>
</organism>
<keyword evidence="2" id="KW-0472">Membrane</keyword>
<keyword evidence="2" id="KW-0812">Transmembrane</keyword>
<evidence type="ECO:0000313" key="3">
    <source>
        <dbReference type="EMBL" id="WTZ11355.1"/>
    </source>
</evidence>
<reference evidence="3" key="1">
    <citation type="submission" date="2022-10" db="EMBL/GenBank/DDBJ databases">
        <title>The complete genomes of actinobacterial strains from the NBC collection.</title>
        <authorList>
            <person name="Joergensen T.S."/>
            <person name="Alvarez Arevalo M."/>
            <person name="Sterndorff E.B."/>
            <person name="Faurdal D."/>
            <person name="Vuksanovic O."/>
            <person name="Mourched A.-S."/>
            <person name="Charusanti P."/>
            <person name="Shaw S."/>
            <person name="Blin K."/>
            <person name="Weber T."/>
        </authorList>
    </citation>
    <scope>NUCLEOTIDE SEQUENCE</scope>
    <source>
        <strain evidence="3">NBC_01393</strain>
    </source>
</reference>
<evidence type="ECO:0000256" key="2">
    <source>
        <dbReference type="SAM" id="Phobius"/>
    </source>
</evidence>
<feature type="compositionally biased region" description="Basic and acidic residues" evidence="1">
    <location>
        <begin position="1"/>
        <end position="19"/>
    </location>
</feature>
<feature type="compositionally biased region" description="Basic and acidic residues" evidence="1">
    <location>
        <begin position="81"/>
        <end position="92"/>
    </location>
</feature>
<feature type="region of interest" description="Disordered" evidence="1">
    <location>
        <begin position="67"/>
        <end position="93"/>
    </location>
</feature>
<feature type="compositionally biased region" description="Low complexity" evidence="1">
    <location>
        <begin position="220"/>
        <end position="229"/>
    </location>
</feature>
<proteinExistence type="predicted"/>
<feature type="region of interest" description="Disordered" evidence="1">
    <location>
        <begin position="1"/>
        <end position="43"/>
    </location>
</feature>
<dbReference type="EMBL" id="CP109546">
    <property type="protein sequence ID" value="WTZ11355.1"/>
    <property type="molecule type" value="Genomic_DNA"/>
</dbReference>
<protein>
    <submittedName>
        <fullName evidence="3">Uncharacterized protein</fullName>
    </submittedName>
</protein>
<accession>A0AAU3I0N1</accession>
<feature type="region of interest" description="Disordered" evidence="1">
    <location>
        <begin position="220"/>
        <end position="269"/>
    </location>
</feature>
<evidence type="ECO:0000256" key="1">
    <source>
        <dbReference type="SAM" id="MobiDB-lite"/>
    </source>
</evidence>